<sequence>MKRHAGYLLLLVSFLSNSADVIQAGATQSTETPLSLSSQATAWGLTTEEWTRYRQLKQGERGIWSPSLDPLTTLGVEATTQAQRRKYADLLVEKEAQRVEKELAFQRAYDDAWKRRFPALTPVTEVNSTAVMPANRRLAVFVRQHCAACDTRVDTLLKAGTPLDIYLVDSQNDDTQLRRWAVAHHIDSARVRRREITLNHDGGRWLQYGKSRMPAVLEKQGDAWLPVLR</sequence>
<dbReference type="NCBIfam" id="TIGR03759">
    <property type="entry name" value="conj_TIGR03759"/>
    <property type="match status" value="1"/>
</dbReference>
<name>A0ABY9S515_9ENTR</name>
<evidence type="ECO:0000256" key="1">
    <source>
        <dbReference type="SAM" id="SignalP"/>
    </source>
</evidence>
<dbReference type="EMBL" id="CP133838">
    <property type="protein sequence ID" value="WMY72492.1"/>
    <property type="molecule type" value="Genomic_DNA"/>
</dbReference>
<feature type="signal peptide" evidence="1">
    <location>
        <begin position="1"/>
        <end position="18"/>
    </location>
</feature>
<keyword evidence="3" id="KW-1185">Reference proteome</keyword>
<evidence type="ECO:0000313" key="3">
    <source>
        <dbReference type="Proteomes" id="UP001246690"/>
    </source>
</evidence>
<reference evidence="2 3" key="1">
    <citation type="submission" date="2023-09" db="EMBL/GenBank/DDBJ databases">
        <title>Buttiauxella selenatireducens sp. nov., isolated from the rhizosphere of Cardamine hupingshanesis.</title>
        <authorList>
            <person name="Zhang S."/>
            <person name="Xu Z."/>
            <person name="Wang H."/>
            <person name="Guo Y."/>
        </authorList>
    </citation>
    <scope>NUCLEOTIDE SEQUENCE [LARGE SCALE GENOMIC DNA]</scope>
    <source>
        <strain evidence="2 3">R73</strain>
    </source>
</reference>
<dbReference type="InterPro" id="IPR022293">
    <property type="entry name" value="Integrating-conj_element"/>
</dbReference>
<evidence type="ECO:0000313" key="2">
    <source>
        <dbReference type="EMBL" id="WMY72492.1"/>
    </source>
</evidence>
<keyword evidence="1" id="KW-0732">Signal</keyword>
<dbReference type="RefSeq" id="WP_309874424.1">
    <property type="nucleotide sequence ID" value="NZ_CP133838.1"/>
</dbReference>
<protein>
    <submittedName>
        <fullName evidence="2">TIGR03759 family integrating conjugative element protein</fullName>
    </submittedName>
</protein>
<proteinExistence type="predicted"/>
<dbReference type="Proteomes" id="UP001246690">
    <property type="component" value="Chromosome"/>
</dbReference>
<organism evidence="2 3">
    <name type="scientific">Buttiauxella selenatireducens</name>
    <dbReference type="NCBI Taxonomy" id="3073902"/>
    <lineage>
        <taxon>Bacteria</taxon>
        <taxon>Pseudomonadati</taxon>
        <taxon>Pseudomonadota</taxon>
        <taxon>Gammaproteobacteria</taxon>
        <taxon>Enterobacterales</taxon>
        <taxon>Enterobacteriaceae</taxon>
        <taxon>Buttiauxella</taxon>
    </lineage>
</organism>
<gene>
    <name evidence="2" type="ORF">RHD99_13455</name>
</gene>
<feature type="chain" id="PRO_5046566584" evidence="1">
    <location>
        <begin position="19"/>
        <end position="229"/>
    </location>
</feature>
<accession>A0ABY9S515</accession>